<dbReference type="SUPFAM" id="SSF53335">
    <property type="entry name" value="S-adenosyl-L-methionine-dependent methyltransferases"/>
    <property type="match status" value="1"/>
</dbReference>
<dbReference type="PANTHER" id="PTHR35897:SF1">
    <property type="entry name" value="METHYLTRANSFERASE AUSD"/>
    <property type="match status" value="1"/>
</dbReference>
<accession>A0AAW0G6N7</accession>
<comment type="similarity">
    <text evidence="4">Belongs to the class I-like SAM-binding methyltransferase superfamily.</text>
</comment>
<protein>
    <recommendedName>
        <fullName evidence="7">Methyltransferase ausD</fullName>
    </recommendedName>
</protein>
<dbReference type="EMBL" id="JASBNA010000009">
    <property type="protein sequence ID" value="KAK7689115.1"/>
    <property type="molecule type" value="Genomic_DNA"/>
</dbReference>
<name>A0AAW0G6N7_9APHY</name>
<comment type="pathway">
    <text evidence="1">Secondary metabolite biosynthesis.</text>
</comment>
<evidence type="ECO:0008006" key="7">
    <source>
        <dbReference type="Google" id="ProtNLM"/>
    </source>
</evidence>
<evidence type="ECO:0000313" key="5">
    <source>
        <dbReference type="EMBL" id="KAK7689115.1"/>
    </source>
</evidence>
<reference evidence="5 6" key="1">
    <citation type="submission" date="2022-09" db="EMBL/GenBank/DDBJ databases">
        <authorList>
            <person name="Palmer J.M."/>
        </authorList>
    </citation>
    <scope>NUCLEOTIDE SEQUENCE [LARGE SCALE GENOMIC DNA]</scope>
    <source>
        <strain evidence="5 6">DSM 7382</strain>
    </source>
</reference>
<dbReference type="InterPro" id="IPR029063">
    <property type="entry name" value="SAM-dependent_MTases_sf"/>
</dbReference>
<dbReference type="Proteomes" id="UP001385951">
    <property type="component" value="Unassembled WGS sequence"/>
</dbReference>
<evidence type="ECO:0000256" key="1">
    <source>
        <dbReference type="ARBA" id="ARBA00005179"/>
    </source>
</evidence>
<sequence length="293" mass="32958">MGSIPSLDEKYYSLKPDEAAFFKAYTGIEDDDELKKHITKVQTEAYAVHPYGCIRHFSFTKLIISRYPAYSELLRIGKERPGAFFLDLGCCFGSDVRKVVADGFPVRQALASDIHPEFWDLGYKLFRDSKDIFPVTFIPGDILDNQFLTHGSSKAEVTTVTDSPSLSSLTNLTPLSGRLSVIHTSLFFHLFDEEQQAEVARKLGSLLSAEPGSIIFGAHGGSAEKGFRPAMVSSRSMFYHSPESWVNLWEKEVFEEGQVRAWAILREVETPELVDGALADRKWHLLVWSVTRL</sequence>
<evidence type="ECO:0000256" key="3">
    <source>
        <dbReference type="ARBA" id="ARBA00022691"/>
    </source>
</evidence>
<evidence type="ECO:0000313" key="6">
    <source>
        <dbReference type="Proteomes" id="UP001385951"/>
    </source>
</evidence>
<dbReference type="GO" id="GO:0016740">
    <property type="term" value="F:transferase activity"/>
    <property type="evidence" value="ECO:0007669"/>
    <property type="project" value="UniProtKB-KW"/>
</dbReference>
<keyword evidence="6" id="KW-1185">Reference proteome</keyword>
<evidence type="ECO:0000256" key="4">
    <source>
        <dbReference type="ARBA" id="ARBA00038314"/>
    </source>
</evidence>
<dbReference type="AlphaFoldDB" id="A0AAW0G6N7"/>
<gene>
    <name evidence="5" type="ORF">QCA50_007806</name>
</gene>
<dbReference type="InterPro" id="IPR051654">
    <property type="entry name" value="Meroterpenoid_MTases"/>
</dbReference>
<dbReference type="PANTHER" id="PTHR35897">
    <property type="entry name" value="METHYLTRANSFERASE AUSD"/>
    <property type="match status" value="1"/>
</dbReference>
<keyword evidence="2" id="KW-0808">Transferase</keyword>
<dbReference type="Gene3D" id="3.40.50.150">
    <property type="entry name" value="Vaccinia Virus protein VP39"/>
    <property type="match status" value="1"/>
</dbReference>
<keyword evidence="3" id="KW-0949">S-adenosyl-L-methionine</keyword>
<proteinExistence type="inferred from homology"/>
<evidence type="ECO:0000256" key="2">
    <source>
        <dbReference type="ARBA" id="ARBA00022679"/>
    </source>
</evidence>
<comment type="caution">
    <text evidence="5">The sequence shown here is derived from an EMBL/GenBank/DDBJ whole genome shotgun (WGS) entry which is preliminary data.</text>
</comment>
<organism evidence="5 6">
    <name type="scientific">Cerrena zonata</name>
    <dbReference type="NCBI Taxonomy" id="2478898"/>
    <lineage>
        <taxon>Eukaryota</taxon>
        <taxon>Fungi</taxon>
        <taxon>Dikarya</taxon>
        <taxon>Basidiomycota</taxon>
        <taxon>Agaricomycotina</taxon>
        <taxon>Agaricomycetes</taxon>
        <taxon>Polyporales</taxon>
        <taxon>Cerrenaceae</taxon>
        <taxon>Cerrena</taxon>
    </lineage>
</organism>